<evidence type="ECO:0000256" key="10">
    <source>
        <dbReference type="ARBA" id="ARBA00023125"/>
    </source>
</evidence>
<dbReference type="SUPFAM" id="SSF55874">
    <property type="entry name" value="ATPase domain of HSP90 chaperone/DNA topoisomerase II/histidine kinase"/>
    <property type="match status" value="1"/>
</dbReference>
<dbReference type="SMART" id="SM00448">
    <property type="entry name" value="REC"/>
    <property type="match status" value="1"/>
</dbReference>
<dbReference type="SMART" id="SM00387">
    <property type="entry name" value="HATPase_c"/>
    <property type="match status" value="1"/>
</dbReference>
<reference evidence="19 20" key="1">
    <citation type="submission" date="2019-08" db="EMBL/GenBank/DDBJ databases">
        <title>In-depth cultivation of the pig gut microbiome towards novel bacterial diversity and tailored functional studies.</title>
        <authorList>
            <person name="Wylensek D."/>
            <person name="Hitch T.C.A."/>
            <person name="Clavel T."/>
        </authorList>
    </citation>
    <scope>NUCLEOTIDE SEQUENCE [LARGE SCALE GENOMIC DNA]</scope>
    <source>
        <strain evidence="19 20">Oil-RF-744-WCA-WT-10</strain>
    </source>
</reference>
<dbReference type="InterPro" id="IPR005467">
    <property type="entry name" value="His_kinase_dom"/>
</dbReference>
<dbReference type="Pfam" id="PF00512">
    <property type="entry name" value="HisKA"/>
    <property type="match status" value="1"/>
</dbReference>
<keyword evidence="7" id="KW-0067">ATP-binding</keyword>
<comment type="catalytic activity">
    <reaction evidence="1">
        <text>ATP + protein L-histidine = ADP + protein N-phospho-L-histidine.</text>
        <dbReference type="EC" id="2.7.13.3"/>
    </reaction>
</comment>
<dbReference type="PROSITE" id="PS50109">
    <property type="entry name" value="HIS_KIN"/>
    <property type="match status" value="1"/>
</dbReference>
<evidence type="ECO:0000256" key="5">
    <source>
        <dbReference type="ARBA" id="ARBA00022741"/>
    </source>
</evidence>
<dbReference type="PROSITE" id="PS01124">
    <property type="entry name" value="HTH_ARAC_FAMILY_2"/>
    <property type="match status" value="1"/>
</dbReference>
<dbReference type="CDD" id="cd17574">
    <property type="entry name" value="REC_OmpR"/>
    <property type="match status" value="1"/>
</dbReference>
<keyword evidence="5" id="KW-0547">Nucleotide-binding</keyword>
<evidence type="ECO:0000256" key="9">
    <source>
        <dbReference type="ARBA" id="ARBA00023015"/>
    </source>
</evidence>
<keyword evidence="13" id="KW-0175">Coiled coil</keyword>
<dbReference type="FunFam" id="3.30.565.10:FF:000037">
    <property type="entry name" value="Hybrid sensor histidine kinase/response regulator"/>
    <property type="match status" value="1"/>
</dbReference>
<dbReference type="InterPro" id="IPR018062">
    <property type="entry name" value="HTH_AraC-typ_CS"/>
</dbReference>
<dbReference type="InterPro" id="IPR003594">
    <property type="entry name" value="HATPase_dom"/>
</dbReference>
<sequence length="941" mass="105418">MNFSLQLNHSCRRAVLLLMLVALGLCTAAAQASIESLYDNYVSSSGAARIEAQKKLVKLLADGQYIDPDYVYNKKQQEAVVCYGMAEYYSEANDYNKTKAMAQKALQLLNKHNNSITSDIYGMLGIAEHRKGNFAASIKNLEAAYRIDLAIKDNERLSSDLNNLAGVYLASNDPQSAKYYILKGIDVERHIGRSDKLAIRLGMASEIFMKLHDSEQALKYAQEAYRLDQSGGRPGKAAVRLVQMAAVYMETHDYAQAKQALKQALPQLEKDKNFNSLSIAYAQMGDIALYHGNNAQAAQYYNQSLAMCRTTGNRYIEDRAERGLWKALRESDPTAALSHLERHSELADSMYRDELAQQLSNFQAKYKTAELEHKNNEMEHRSKVALVIFILVVLLLVTGIGAMSFALKQKSKAHTMIKKIEEMRTNFFTNITHEFRTPLTVILGATSRLQRGELAAGETPASLYEMITRQGRSLLTLINQLLDISKVKSSIGHPDWRRGNIVTFTRMLVATHQEWAKAKHIDIQFASKENDIEMDFVPDYVRKVINNLLSNSIKYTPNHGSIYVTLARSGTDLRVRVADTGRGIDPEELPHIFDAFYQGANNTEHVGTGVGLALVKQIVTSMHGEIEVSSQLGQGTVFTILQPLRQAGHKNMQPLDTTAPLPAEPAHPLLEESDIVLPQGLSNADDNSRTAPLVLIVEDDCDVAYYIGAQLQQRYSLRYASDGNEGLVLAQELMPDLVITDLMMHGCDGFELCQKMHESEALNHIPIIILTAKTADEDRIRGISAGADYYMTKPFNSEELAVRVDHLIEQRRLLRKKYSQAMIQDKASDVQLSKYDRDFINKLADLVHAQMPKGNVDVETIASRLCMSTKQLRSKVMTITGQNPNAYILQLRMNKARRLLASTQAPIGDIAMQCGFDDSAYFSRVFKQLFKTTPSQYRKSQ</sequence>
<dbReference type="Pfam" id="PF02518">
    <property type="entry name" value="HATPase_c"/>
    <property type="match status" value="1"/>
</dbReference>
<evidence type="ECO:0000313" key="19">
    <source>
        <dbReference type="EMBL" id="MSS16942.1"/>
    </source>
</evidence>
<dbReference type="SUPFAM" id="SSF47384">
    <property type="entry name" value="Homodimeric domain of signal transducing histidine kinase"/>
    <property type="match status" value="1"/>
</dbReference>
<feature type="domain" description="Response regulatory" evidence="18">
    <location>
        <begin position="693"/>
        <end position="808"/>
    </location>
</feature>
<keyword evidence="14" id="KW-1133">Transmembrane helix</keyword>
<dbReference type="InterPro" id="IPR018060">
    <property type="entry name" value="HTH_AraC"/>
</dbReference>
<feature type="domain" description="HTH araC/xylS-type" evidence="16">
    <location>
        <begin position="841"/>
        <end position="940"/>
    </location>
</feature>
<evidence type="ECO:0000256" key="1">
    <source>
        <dbReference type="ARBA" id="ARBA00000085"/>
    </source>
</evidence>
<evidence type="ECO:0000256" key="7">
    <source>
        <dbReference type="ARBA" id="ARBA00022840"/>
    </source>
</evidence>
<dbReference type="InterPro" id="IPR011006">
    <property type="entry name" value="CheY-like_superfamily"/>
</dbReference>
<dbReference type="InterPro" id="IPR001789">
    <property type="entry name" value="Sig_transdc_resp-reg_receiver"/>
</dbReference>
<dbReference type="InterPro" id="IPR011990">
    <property type="entry name" value="TPR-like_helical_dom_sf"/>
</dbReference>
<dbReference type="PANTHER" id="PTHR43547">
    <property type="entry name" value="TWO-COMPONENT HISTIDINE KINASE"/>
    <property type="match status" value="1"/>
</dbReference>
<evidence type="ECO:0000256" key="4">
    <source>
        <dbReference type="ARBA" id="ARBA00022679"/>
    </source>
</evidence>
<evidence type="ECO:0000256" key="11">
    <source>
        <dbReference type="ARBA" id="ARBA00023163"/>
    </source>
</evidence>
<dbReference type="GO" id="GO:0000155">
    <property type="term" value="F:phosphorelay sensor kinase activity"/>
    <property type="evidence" value="ECO:0007669"/>
    <property type="project" value="InterPro"/>
</dbReference>
<dbReference type="GO" id="GO:0043565">
    <property type="term" value="F:sequence-specific DNA binding"/>
    <property type="evidence" value="ECO:0007669"/>
    <property type="project" value="InterPro"/>
</dbReference>
<name>A0A6L5XE27_9BACT</name>
<keyword evidence="10" id="KW-0238">DNA-binding</keyword>
<evidence type="ECO:0000256" key="15">
    <source>
        <dbReference type="SAM" id="SignalP"/>
    </source>
</evidence>
<evidence type="ECO:0000256" key="2">
    <source>
        <dbReference type="ARBA" id="ARBA00012438"/>
    </source>
</evidence>
<keyword evidence="6" id="KW-0418">Kinase</keyword>
<evidence type="ECO:0000259" key="16">
    <source>
        <dbReference type="PROSITE" id="PS01124"/>
    </source>
</evidence>
<comment type="caution">
    <text evidence="19">The sequence shown here is derived from an EMBL/GenBank/DDBJ whole genome shotgun (WGS) entry which is preliminary data.</text>
</comment>
<dbReference type="GO" id="GO:0003700">
    <property type="term" value="F:DNA-binding transcription factor activity"/>
    <property type="evidence" value="ECO:0007669"/>
    <property type="project" value="InterPro"/>
</dbReference>
<protein>
    <recommendedName>
        <fullName evidence="2">histidine kinase</fullName>
        <ecNumber evidence="2">2.7.13.3</ecNumber>
    </recommendedName>
</protein>
<dbReference type="RefSeq" id="WP_154328397.1">
    <property type="nucleotide sequence ID" value="NZ_CP045696.1"/>
</dbReference>
<evidence type="ECO:0000256" key="3">
    <source>
        <dbReference type="ARBA" id="ARBA00022553"/>
    </source>
</evidence>
<dbReference type="InterPro" id="IPR019734">
    <property type="entry name" value="TPR_rpt"/>
</dbReference>
<dbReference type="InterPro" id="IPR004358">
    <property type="entry name" value="Sig_transdc_His_kin-like_C"/>
</dbReference>
<feature type="chain" id="PRO_5026910868" description="histidine kinase" evidence="15">
    <location>
        <begin position="33"/>
        <end position="941"/>
    </location>
</feature>
<evidence type="ECO:0000256" key="13">
    <source>
        <dbReference type="SAM" id="Coils"/>
    </source>
</evidence>
<dbReference type="EMBL" id="VULT01000004">
    <property type="protein sequence ID" value="MSS16942.1"/>
    <property type="molecule type" value="Genomic_DNA"/>
</dbReference>
<dbReference type="PRINTS" id="PR00344">
    <property type="entry name" value="BCTRLSENSOR"/>
</dbReference>
<dbReference type="Pfam" id="PF00072">
    <property type="entry name" value="Response_reg"/>
    <property type="match status" value="1"/>
</dbReference>
<feature type="coiled-coil region" evidence="13">
    <location>
        <begin position="352"/>
        <end position="379"/>
    </location>
</feature>
<evidence type="ECO:0000256" key="6">
    <source>
        <dbReference type="ARBA" id="ARBA00022777"/>
    </source>
</evidence>
<dbReference type="AlphaFoldDB" id="A0A6L5XE27"/>
<dbReference type="Gene3D" id="3.40.50.2300">
    <property type="match status" value="1"/>
</dbReference>
<dbReference type="Gene3D" id="1.25.40.10">
    <property type="entry name" value="Tetratricopeptide repeat domain"/>
    <property type="match status" value="2"/>
</dbReference>
<dbReference type="Proteomes" id="UP000483362">
    <property type="component" value="Unassembled WGS sequence"/>
</dbReference>
<dbReference type="SUPFAM" id="SSF52172">
    <property type="entry name" value="CheY-like"/>
    <property type="match status" value="1"/>
</dbReference>
<keyword evidence="11" id="KW-0804">Transcription</keyword>
<dbReference type="InterPro" id="IPR036097">
    <property type="entry name" value="HisK_dim/P_sf"/>
</dbReference>
<dbReference type="PROSITE" id="PS00041">
    <property type="entry name" value="HTH_ARAC_FAMILY_1"/>
    <property type="match status" value="1"/>
</dbReference>
<organism evidence="19 20">
    <name type="scientific">Sodaliphilus pleomorphus</name>
    <dbReference type="NCBI Taxonomy" id="2606626"/>
    <lineage>
        <taxon>Bacteria</taxon>
        <taxon>Pseudomonadati</taxon>
        <taxon>Bacteroidota</taxon>
        <taxon>Bacteroidia</taxon>
        <taxon>Bacteroidales</taxon>
        <taxon>Muribaculaceae</taxon>
        <taxon>Sodaliphilus</taxon>
    </lineage>
</organism>
<dbReference type="SUPFAM" id="SSF48452">
    <property type="entry name" value="TPR-like"/>
    <property type="match status" value="2"/>
</dbReference>
<keyword evidence="8" id="KW-0902">Two-component regulatory system</keyword>
<dbReference type="SMART" id="SM00342">
    <property type="entry name" value="HTH_ARAC"/>
    <property type="match status" value="1"/>
</dbReference>
<dbReference type="InterPro" id="IPR009057">
    <property type="entry name" value="Homeodomain-like_sf"/>
</dbReference>
<dbReference type="SMART" id="SM00388">
    <property type="entry name" value="HisKA"/>
    <property type="match status" value="1"/>
</dbReference>
<evidence type="ECO:0000313" key="20">
    <source>
        <dbReference type="Proteomes" id="UP000483362"/>
    </source>
</evidence>
<evidence type="ECO:0000259" key="18">
    <source>
        <dbReference type="PROSITE" id="PS50110"/>
    </source>
</evidence>
<evidence type="ECO:0000259" key="17">
    <source>
        <dbReference type="PROSITE" id="PS50109"/>
    </source>
</evidence>
<feature type="signal peptide" evidence="15">
    <location>
        <begin position="1"/>
        <end position="32"/>
    </location>
</feature>
<feature type="modified residue" description="4-aspartylphosphate" evidence="12">
    <location>
        <position position="741"/>
    </location>
</feature>
<feature type="domain" description="Histidine kinase" evidence="17">
    <location>
        <begin position="430"/>
        <end position="646"/>
    </location>
</feature>
<keyword evidence="14" id="KW-0812">Transmembrane</keyword>
<proteinExistence type="predicted"/>
<dbReference type="SUPFAM" id="SSF46689">
    <property type="entry name" value="Homeodomain-like"/>
    <property type="match status" value="1"/>
</dbReference>
<dbReference type="Gene3D" id="1.10.287.130">
    <property type="match status" value="1"/>
</dbReference>
<dbReference type="GO" id="GO:0005524">
    <property type="term" value="F:ATP binding"/>
    <property type="evidence" value="ECO:0007669"/>
    <property type="project" value="UniProtKB-KW"/>
</dbReference>
<feature type="transmembrane region" description="Helical" evidence="14">
    <location>
        <begin position="384"/>
        <end position="407"/>
    </location>
</feature>
<keyword evidence="9" id="KW-0805">Transcription regulation</keyword>
<keyword evidence="4" id="KW-0808">Transferase</keyword>
<keyword evidence="14" id="KW-0472">Membrane</keyword>
<dbReference type="InterPro" id="IPR036890">
    <property type="entry name" value="HATPase_C_sf"/>
</dbReference>
<dbReference type="Pfam" id="PF13424">
    <property type="entry name" value="TPR_12"/>
    <property type="match status" value="1"/>
</dbReference>
<evidence type="ECO:0000256" key="14">
    <source>
        <dbReference type="SAM" id="Phobius"/>
    </source>
</evidence>
<dbReference type="CDD" id="cd00082">
    <property type="entry name" value="HisKA"/>
    <property type="match status" value="1"/>
</dbReference>
<dbReference type="Gene3D" id="1.10.10.60">
    <property type="entry name" value="Homeodomain-like"/>
    <property type="match status" value="1"/>
</dbReference>
<evidence type="ECO:0000256" key="12">
    <source>
        <dbReference type="PROSITE-ProRule" id="PRU00169"/>
    </source>
</evidence>
<dbReference type="SMART" id="SM00028">
    <property type="entry name" value="TPR"/>
    <property type="match status" value="6"/>
</dbReference>
<accession>A0A6L5XE27</accession>
<keyword evidence="20" id="KW-1185">Reference proteome</keyword>
<dbReference type="EC" id="2.7.13.3" evidence="2"/>
<dbReference type="PANTHER" id="PTHR43547:SF2">
    <property type="entry name" value="HYBRID SIGNAL TRANSDUCTION HISTIDINE KINASE C"/>
    <property type="match status" value="1"/>
</dbReference>
<keyword evidence="15" id="KW-0732">Signal</keyword>
<gene>
    <name evidence="19" type="ORF">FYJ29_04055</name>
</gene>
<dbReference type="Gene3D" id="3.30.565.10">
    <property type="entry name" value="Histidine kinase-like ATPase, C-terminal domain"/>
    <property type="match status" value="1"/>
</dbReference>
<dbReference type="InterPro" id="IPR003661">
    <property type="entry name" value="HisK_dim/P_dom"/>
</dbReference>
<dbReference type="Pfam" id="PF12833">
    <property type="entry name" value="HTH_18"/>
    <property type="match status" value="1"/>
</dbReference>
<dbReference type="PROSITE" id="PS50110">
    <property type="entry name" value="RESPONSE_REGULATORY"/>
    <property type="match status" value="1"/>
</dbReference>
<keyword evidence="3 12" id="KW-0597">Phosphoprotein</keyword>
<evidence type="ECO:0000256" key="8">
    <source>
        <dbReference type="ARBA" id="ARBA00023012"/>
    </source>
</evidence>